<protein>
    <recommendedName>
        <fullName evidence="1">Thioredoxin-like fold domain-containing protein</fullName>
    </recommendedName>
</protein>
<feature type="domain" description="Thioredoxin-like fold" evidence="1">
    <location>
        <begin position="3"/>
        <end position="131"/>
    </location>
</feature>
<dbReference type="InterPro" id="IPR036249">
    <property type="entry name" value="Thioredoxin-like_sf"/>
</dbReference>
<gene>
    <name evidence="2" type="ORF">METZ01_LOCUS105026</name>
</gene>
<name>A0A381WI92_9ZZZZ</name>
<accession>A0A381WI92</accession>
<dbReference type="SUPFAM" id="SSF52833">
    <property type="entry name" value="Thioredoxin-like"/>
    <property type="match status" value="1"/>
</dbReference>
<proteinExistence type="predicted"/>
<feature type="non-terminal residue" evidence="2">
    <location>
        <position position="1"/>
    </location>
</feature>
<organism evidence="2">
    <name type="scientific">marine metagenome</name>
    <dbReference type="NCBI Taxonomy" id="408172"/>
    <lineage>
        <taxon>unclassified sequences</taxon>
        <taxon>metagenomes</taxon>
        <taxon>ecological metagenomes</taxon>
    </lineage>
</organism>
<dbReference type="AlphaFoldDB" id="A0A381WI92"/>
<dbReference type="InterPro" id="IPR012336">
    <property type="entry name" value="Thioredoxin-like_fold"/>
</dbReference>
<reference evidence="2" key="1">
    <citation type="submission" date="2018-05" db="EMBL/GenBank/DDBJ databases">
        <authorList>
            <person name="Lanie J.A."/>
            <person name="Ng W.-L."/>
            <person name="Kazmierczak K.M."/>
            <person name="Andrzejewski T.M."/>
            <person name="Davidsen T.M."/>
            <person name="Wayne K.J."/>
            <person name="Tettelin H."/>
            <person name="Glass J.I."/>
            <person name="Rusch D."/>
            <person name="Podicherti R."/>
            <person name="Tsui H.-C.T."/>
            <person name="Winkler M.E."/>
        </authorList>
    </citation>
    <scope>NUCLEOTIDE SEQUENCE</scope>
</reference>
<dbReference type="Gene3D" id="3.40.30.10">
    <property type="entry name" value="Glutaredoxin"/>
    <property type="match status" value="1"/>
</dbReference>
<dbReference type="EMBL" id="UINC01011883">
    <property type="protein sequence ID" value="SVA52172.1"/>
    <property type="molecule type" value="Genomic_DNA"/>
</dbReference>
<evidence type="ECO:0000259" key="1">
    <source>
        <dbReference type="Pfam" id="PF13462"/>
    </source>
</evidence>
<evidence type="ECO:0000313" key="2">
    <source>
        <dbReference type="EMBL" id="SVA52172.1"/>
    </source>
</evidence>
<sequence length="135" mass="15424">VDKLVAQYPNDVKVVFKNFPLRSHKQANKAALYALAAGRQGKYHEMHNAIMAQFRDLKNNEDLPLQLADEMGLDIQLLQEDMSDPALQKQIYQETNELKSTGLRLAVPKILINGEEFDRKKPLEVHVKELIDRAS</sequence>
<dbReference type="Pfam" id="PF13462">
    <property type="entry name" value="Thioredoxin_4"/>
    <property type="match status" value="1"/>
</dbReference>